<keyword evidence="2" id="KW-1185">Reference proteome</keyword>
<accession>A0ABM9HHR1</accession>
<name>A0ABM9HHR1_9PROT</name>
<dbReference type="Proteomes" id="UP001154272">
    <property type="component" value="Unassembled WGS sequence"/>
</dbReference>
<comment type="caution">
    <text evidence="1">The sequence shown here is derived from an EMBL/GenBank/DDBJ whole genome shotgun (WGS) entry which is preliminary data.</text>
</comment>
<sequence>MEGYEGIADLTKELKDNKNQAVIENKNYYLFSYKGNTFIYFNP</sequence>
<evidence type="ECO:0000313" key="1">
    <source>
        <dbReference type="EMBL" id="CAI3922646.1"/>
    </source>
</evidence>
<evidence type="ECO:0000313" key="2">
    <source>
        <dbReference type="Proteomes" id="UP001154272"/>
    </source>
</evidence>
<organism evidence="1 2">
    <name type="scientific">Commensalibacter papalotli</name>
    <name type="common">ex Botero et al. 2024</name>
    <dbReference type="NCBI Taxonomy" id="2972766"/>
    <lineage>
        <taxon>Bacteria</taxon>
        <taxon>Pseudomonadati</taxon>
        <taxon>Pseudomonadota</taxon>
        <taxon>Alphaproteobacteria</taxon>
        <taxon>Acetobacterales</taxon>
        <taxon>Acetobacteraceae</taxon>
    </lineage>
</organism>
<gene>
    <name evidence="1" type="ORF">R83534S58_LOCUS27</name>
</gene>
<protein>
    <submittedName>
        <fullName evidence="1">Uncharacterized protein</fullName>
    </submittedName>
</protein>
<reference evidence="1" key="1">
    <citation type="submission" date="2022-10" db="EMBL/GenBank/DDBJ databases">
        <authorList>
            <person name="Botero Cardona J."/>
        </authorList>
    </citation>
    <scope>NUCLEOTIDE SEQUENCE</scope>
    <source>
        <strain evidence="1">R-83534</strain>
    </source>
</reference>
<proteinExistence type="predicted"/>
<dbReference type="EMBL" id="CAMXCH010000001">
    <property type="protein sequence ID" value="CAI3922646.1"/>
    <property type="molecule type" value="Genomic_DNA"/>
</dbReference>